<dbReference type="Proteomes" id="UP001219518">
    <property type="component" value="Unassembled WGS sequence"/>
</dbReference>
<evidence type="ECO:0000313" key="3">
    <source>
        <dbReference type="Proteomes" id="UP001219518"/>
    </source>
</evidence>
<dbReference type="InterPro" id="IPR056924">
    <property type="entry name" value="SH3_Tf2-1"/>
</dbReference>
<gene>
    <name evidence="2" type="ORF">KUF71_016611</name>
</gene>
<dbReference type="AlphaFoldDB" id="A0AAE1HVS9"/>
<protein>
    <submittedName>
        <fullName evidence="2">Transposon Tf2-9 polyprotein</fullName>
    </submittedName>
</protein>
<evidence type="ECO:0000259" key="1">
    <source>
        <dbReference type="Pfam" id="PF24626"/>
    </source>
</evidence>
<accession>A0AAE1HVS9</accession>
<sequence length="118" mass="13683">MEFPRSSAGFKYLVVTTDIYSKYKFRKEIVSRLEKAYDRNKVYYNLRRRPVDLKPGDKVLRENHVQSNAANFFSKKLAPKFIGPFTVLRKVGGQGYMLQDEKGVADGPWHVKHLKCVA</sequence>
<evidence type="ECO:0000313" key="2">
    <source>
        <dbReference type="EMBL" id="KAK3928364.1"/>
    </source>
</evidence>
<reference evidence="2" key="1">
    <citation type="submission" date="2021-07" db="EMBL/GenBank/DDBJ databases">
        <authorList>
            <person name="Catto M.A."/>
            <person name="Jacobson A."/>
            <person name="Kennedy G."/>
            <person name="Labadie P."/>
            <person name="Hunt B.G."/>
            <person name="Srinivasan R."/>
        </authorList>
    </citation>
    <scope>NUCLEOTIDE SEQUENCE</scope>
    <source>
        <strain evidence="2">PL_HMW_Pooled</strain>
        <tissue evidence="2">Head</tissue>
    </source>
</reference>
<name>A0AAE1HVS9_9NEOP</name>
<proteinExistence type="predicted"/>
<dbReference type="EMBL" id="JAHWGI010001327">
    <property type="protein sequence ID" value="KAK3928364.1"/>
    <property type="molecule type" value="Genomic_DNA"/>
</dbReference>
<keyword evidence="3" id="KW-1185">Reference proteome</keyword>
<dbReference type="Pfam" id="PF24626">
    <property type="entry name" value="SH3_Tf2-1"/>
    <property type="match status" value="1"/>
</dbReference>
<reference evidence="2" key="2">
    <citation type="journal article" date="2023" name="BMC Genomics">
        <title>Pest status, molecular evolution, and epigenetic factors derived from the genome assembly of Frankliniella fusca, a thysanopteran phytovirus vector.</title>
        <authorList>
            <person name="Catto M.A."/>
            <person name="Labadie P.E."/>
            <person name="Jacobson A.L."/>
            <person name="Kennedy G.G."/>
            <person name="Srinivasan R."/>
            <person name="Hunt B.G."/>
        </authorList>
    </citation>
    <scope>NUCLEOTIDE SEQUENCE</scope>
    <source>
        <strain evidence="2">PL_HMW_Pooled</strain>
    </source>
</reference>
<organism evidence="2 3">
    <name type="scientific">Frankliniella fusca</name>
    <dbReference type="NCBI Taxonomy" id="407009"/>
    <lineage>
        <taxon>Eukaryota</taxon>
        <taxon>Metazoa</taxon>
        <taxon>Ecdysozoa</taxon>
        <taxon>Arthropoda</taxon>
        <taxon>Hexapoda</taxon>
        <taxon>Insecta</taxon>
        <taxon>Pterygota</taxon>
        <taxon>Neoptera</taxon>
        <taxon>Paraneoptera</taxon>
        <taxon>Thysanoptera</taxon>
        <taxon>Terebrantia</taxon>
        <taxon>Thripoidea</taxon>
        <taxon>Thripidae</taxon>
        <taxon>Frankliniella</taxon>
    </lineage>
</organism>
<comment type="caution">
    <text evidence="2">The sequence shown here is derived from an EMBL/GenBank/DDBJ whole genome shotgun (WGS) entry which is preliminary data.</text>
</comment>
<feature type="domain" description="Tf2-1-like SH3-like" evidence="1">
    <location>
        <begin position="56"/>
        <end position="99"/>
    </location>
</feature>